<dbReference type="RefSeq" id="WP_329507175.1">
    <property type="nucleotide sequence ID" value="NZ_BAAAYZ010000296.1"/>
</dbReference>
<reference evidence="2" key="1">
    <citation type="submission" date="2024-01" db="EMBL/GenBank/DDBJ databases">
        <title>First draft genome sequence data of TA4-1, the type strain of Gram-positive actinobacterium Streptomyces chiangmaiensis.</title>
        <authorList>
            <person name="Yasawong M."/>
            <person name="Nantapong N."/>
        </authorList>
    </citation>
    <scope>NUCLEOTIDE SEQUENCE</scope>
    <source>
        <strain evidence="2">TA4-1</strain>
    </source>
</reference>
<evidence type="ECO:0000256" key="1">
    <source>
        <dbReference type="SAM" id="MobiDB-lite"/>
    </source>
</evidence>
<feature type="region of interest" description="Disordered" evidence="1">
    <location>
        <begin position="1"/>
        <end position="37"/>
    </location>
</feature>
<dbReference type="Proteomes" id="UP001333996">
    <property type="component" value="Unassembled WGS sequence"/>
</dbReference>
<dbReference type="EMBL" id="JAYWVC010000029">
    <property type="protein sequence ID" value="MED7822741.1"/>
    <property type="molecule type" value="Genomic_DNA"/>
</dbReference>
<proteinExistence type="predicted"/>
<organism evidence="2 3">
    <name type="scientific">Streptomyces chiangmaiensis</name>
    <dbReference type="NCBI Taxonomy" id="766497"/>
    <lineage>
        <taxon>Bacteria</taxon>
        <taxon>Bacillati</taxon>
        <taxon>Actinomycetota</taxon>
        <taxon>Actinomycetes</taxon>
        <taxon>Kitasatosporales</taxon>
        <taxon>Streptomycetaceae</taxon>
        <taxon>Streptomyces</taxon>
    </lineage>
</organism>
<name>A0ABU7FF19_9ACTN</name>
<accession>A0ABU7FF19</accession>
<protein>
    <submittedName>
        <fullName evidence="2">Uncharacterized protein</fullName>
    </submittedName>
</protein>
<evidence type="ECO:0000313" key="3">
    <source>
        <dbReference type="Proteomes" id="UP001333996"/>
    </source>
</evidence>
<keyword evidence="3" id="KW-1185">Reference proteome</keyword>
<comment type="caution">
    <text evidence="2">The sequence shown here is derived from an EMBL/GenBank/DDBJ whole genome shotgun (WGS) entry which is preliminary data.</text>
</comment>
<sequence length="68" mass="6898">MSRTPKGPARLGSHAAAEPKHWGWTPTTAGSSAVVAPRPASRSRQVAGTASSVGFVGLGDAVGCRLDR</sequence>
<gene>
    <name evidence="2" type="ORF">VXC91_12295</name>
</gene>
<evidence type="ECO:0000313" key="2">
    <source>
        <dbReference type="EMBL" id="MED7822741.1"/>
    </source>
</evidence>